<keyword evidence="3" id="KW-1185">Reference proteome</keyword>
<proteinExistence type="predicted"/>
<dbReference type="AlphaFoldDB" id="A0A9X3C3P4"/>
<dbReference type="Gene3D" id="3.10.105.10">
    <property type="entry name" value="Dipeptide-binding Protein, Domain 3"/>
    <property type="match status" value="1"/>
</dbReference>
<dbReference type="InterPro" id="IPR030678">
    <property type="entry name" value="Peptide/Ni-bd"/>
</dbReference>
<dbReference type="Gene3D" id="3.40.190.10">
    <property type="entry name" value="Periplasmic binding protein-like II"/>
    <property type="match status" value="1"/>
</dbReference>
<feature type="domain" description="Solute-binding protein family 5" evidence="1">
    <location>
        <begin position="100"/>
        <end position="454"/>
    </location>
</feature>
<accession>A0A9X3C3P4</accession>
<dbReference type="InterPro" id="IPR039424">
    <property type="entry name" value="SBP_5"/>
</dbReference>
<dbReference type="InterPro" id="IPR006311">
    <property type="entry name" value="TAT_signal"/>
</dbReference>
<sequence length="544" mass="58580">MPKDTKPLTTAAQGHDGWDRRSFLKAGGLTVGGLGLASLIAACGAGDGSGPSNSGTLTLRMPFMADMQVPDPDIFYEAEGLQLTNATYEGLAKYQPGTATIVPNLATGWTISPDFLTYTFQLRPGVKFHDGTAVDAEAWQKSFERRKVVEGGPGYMVKGVASTAAPNPTTFVVTLTEPNNAFIHYLACPFKPAAVSPTALSANAIGDDHAQQWLTTHDAGTGPYTIKEFVTGSHYTLEAFPDYWGDKPTFQTVRIEVTPSIANQKLQLDGGGLDLATKGFPVPDILAYKGNPEFTITNTAGGIGDAIYLNQSAGIFADKALRTAVLNGVDRTSIVATAWGGMTTAQPGMFPDKCFPPELAPMPTKIDPQALKTMVAALPSKKLDLACAVDGGAPRQQMAELLQSQLSDAGFDVSLRVMPLAEQFDLTNQPPERRPDMMIAWLGGDTFHLDTTFRIAARTGAAPVNFFQYSNPELDRLMDEAILQPNEALRNEVYRRCTQLVVDDAIWIPLCVPPSTTIAHKNVTGFVSESFIPMTLQLQDLKRT</sequence>
<dbReference type="RefSeq" id="WP_263999823.1">
    <property type="nucleotide sequence ID" value="NZ_JACKVK010000022.1"/>
</dbReference>
<name>A0A9X3C3P4_9MYCO</name>
<dbReference type="Proteomes" id="UP001141629">
    <property type="component" value="Unassembled WGS sequence"/>
</dbReference>
<dbReference type="GO" id="GO:0015833">
    <property type="term" value="P:peptide transport"/>
    <property type="evidence" value="ECO:0007669"/>
    <property type="project" value="TreeGrafter"/>
</dbReference>
<organism evidence="2 3">
    <name type="scientific">Mycobacterium yunnanensis</name>
    <dbReference type="NCBI Taxonomy" id="368477"/>
    <lineage>
        <taxon>Bacteria</taxon>
        <taxon>Bacillati</taxon>
        <taxon>Actinomycetota</taxon>
        <taxon>Actinomycetes</taxon>
        <taxon>Mycobacteriales</taxon>
        <taxon>Mycobacteriaceae</taxon>
        <taxon>Mycobacterium</taxon>
    </lineage>
</organism>
<dbReference type="SUPFAM" id="SSF53850">
    <property type="entry name" value="Periplasmic binding protein-like II"/>
    <property type="match status" value="1"/>
</dbReference>
<dbReference type="PIRSF" id="PIRSF002741">
    <property type="entry name" value="MppA"/>
    <property type="match status" value="1"/>
</dbReference>
<reference evidence="2" key="1">
    <citation type="submission" date="2020-07" db="EMBL/GenBank/DDBJ databases">
        <authorList>
            <person name="Pettersson B.M.F."/>
            <person name="Behra P.R.K."/>
            <person name="Ramesh M."/>
            <person name="Das S."/>
            <person name="Dasgupta S."/>
            <person name="Kirsebom L.A."/>
        </authorList>
    </citation>
    <scope>NUCLEOTIDE SEQUENCE</scope>
    <source>
        <strain evidence="2">DSM 44838</strain>
    </source>
</reference>
<dbReference type="CDD" id="cd08512">
    <property type="entry name" value="PBP2_NikA_DppA_OppA_like_7"/>
    <property type="match status" value="1"/>
</dbReference>
<dbReference type="EMBL" id="JACKVK010000022">
    <property type="protein sequence ID" value="MCV7424733.1"/>
    <property type="molecule type" value="Genomic_DNA"/>
</dbReference>
<protein>
    <submittedName>
        <fullName evidence="2">ABC transporter substrate-binding protein</fullName>
    </submittedName>
</protein>
<gene>
    <name evidence="2" type="ORF">H7K45_29760</name>
</gene>
<dbReference type="Gene3D" id="3.90.76.10">
    <property type="entry name" value="Dipeptide-binding Protein, Domain 1"/>
    <property type="match status" value="1"/>
</dbReference>
<reference evidence="2" key="2">
    <citation type="journal article" date="2022" name="BMC Genomics">
        <title>Comparative genome analysis of mycobacteria focusing on tRNA and non-coding RNA.</title>
        <authorList>
            <person name="Behra P.R.K."/>
            <person name="Pettersson B.M.F."/>
            <person name="Ramesh M."/>
            <person name="Das S."/>
            <person name="Dasgupta S."/>
            <person name="Kirsebom L.A."/>
        </authorList>
    </citation>
    <scope>NUCLEOTIDE SEQUENCE</scope>
    <source>
        <strain evidence="2">DSM 44838</strain>
    </source>
</reference>
<dbReference type="GO" id="GO:0043190">
    <property type="term" value="C:ATP-binding cassette (ABC) transporter complex"/>
    <property type="evidence" value="ECO:0007669"/>
    <property type="project" value="InterPro"/>
</dbReference>
<dbReference type="PANTHER" id="PTHR30290">
    <property type="entry name" value="PERIPLASMIC BINDING COMPONENT OF ABC TRANSPORTER"/>
    <property type="match status" value="1"/>
</dbReference>
<evidence type="ECO:0000259" key="1">
    <source>
        <dbReference type="Pfam" id="PF00496"/>
    </source>
</evidence>
<comment type="caution">
    <text evidence="2">The sequence shown here is derived from an EMBL/GenBank/DDBJ whole genome shotgun (WGS) entry which is preliminary data.</text>
</comment>
<evidence type="ECO:0000313" key="2">
    <source>
        <dbReference type="EMBL" id="MCV7424733.1"/>
    </source>
</evidence>
<dbReference type="PROSITE" id="PS51318">
    <property type="entry name" value="TAT"/>
    <property type="match status" value="1"/>
</dbReference>
<dbReference type="InterPro" id="IPR000914">
    <property type="entry name" value="SBP_5_dom"/>
</dbReference>
<dbReference type="Pfam" id="PF00496">
    <property type="entry name" value="SBP_bac_5"/>
    <property type="match status" value="1"/>
</dbReference>
<evidence type="ECO:0000313" key="3">
    <source>
        <dbReference type="Proteomes" id="UP001141629"/>
    </source>
</evidence>
<dbReference type="GO" id="GO:0042597">
    <property type="term" value="C:periplasmic space"/>
    <property type="evidence" value="ECO:0007669"/>
    <property type="project" value="UniProtKB-ARBA"/>
</dbReference>
<dbReference type="GO" id="GO:1904680">
    <property type="term" value="F:peptide transmembrane transporter activity"/>
    <property type="evidence" value="ECO:0007669"/>
    <property type="project" value="TreeGrafter"/>
</dbReference>